<dbReference type="RefSeq" id="XP_002287099.1">
    <property type="nucleotide sequence ID" value="XM_002287063.1"/>
</dbReference>
<feature type="region of interest" description="Disordered" evidence="1">
    <location>
        <begin position="1"/>
        <end position="20"/>
    </location>
</feature>
<dbReference type="GeneID" id="7445471"/>
<keyword evidence="3" id="KW-1185">Reference proteome</keyword>
<reference evidence="2 3" key="1">
    <citation type="journal article" date="2004" name="Science">
        <title>The genome of the diatom Thalassiosira pseudonana: ecology, evolution, and metabolism.</title>
        <authorList>
            <person name="Armbrust E.V."/>
            <person name="Berges J.A."/>
            <person name="Bowler C."/>
            <person name="Green B.R."/>
            <person name="Martinez D."/>
            <person name="Putnam N.H."/>
            <person name="Zhou S."/>
            <person name="Allen A.E."/>
            <person name="Apt K.E."/>
            <person name="Bechner M."/>
            <person name="Brzezinski M.A."/>
            <person name="Chaal B.K."/>
            <person name="Chiovitti A."/>
            <person name="Davis A.K."/>
            <person name="Demarest M.S."/>
            <person name="Detter J.C."/>
            <person name="Glavina T."/>
            <person name="Goodstein D."/>
            <person name="Hadi M.Z."/>
            <person name="Hellsten U."/>
            <person name="Hildebrand M."/>
            <person name="Jenkins B.D."/>
            <person name="Jurka J."/>
            <person name="Kapitonov V.V."/>
            <person name="Kroger N."/>
            <person name="Lau W.W."/>
            <person name="Lane T.W."/>
            <person name="Larimer F.W."/>
            <person name="Lippmeier J.C."/>
            <person name="Lucas S."/>
            <person name="Medina M."/>
            <person name="Montsant A."/>
            <person name="Obornik M."/>
            <person name="Parker M.S."/>
            <person name="Palenik B."/>
            <person name="Pazour G.J."/>
            <person name="Richardson P.M."/>
            <person name="Rynearson T.A."/>
            <person name="Saito M.A."/>
            <person name="Schwartz D.C."/>
            <person name="Thamatrakoln K."/>
            <person name="Valentin K."/>
            <person name="Vardi A."/>
            <person name="Wilkerson F.P."/>
            <person name="Rokhsar D.S."/>
        </authorList>
    </citation>
    <scope>NUCLEOTIDE SEQUENCE [LARGE SCALE GENOMIC DNA]</scope>
    <source>
        <strain evidence="2 3">CCMP1335</strain>
    </source>
</reference>
<evidence type="ECO:0000256" key="1">
    <source>
        <dbReference type="SAM" id="MobiDB-lite"/>
    </source>
</evidence>
<evidence type="ECO:0000313" key="2">
    <source>
        <dbReference type="EMBL" id="EED96740.1"/>
    </source>
</evidence>
<feature type="compositionally biased region" description="Polar residues" evidence="1">
    <location>
        <begin position="62"/>
        <end position="75"/>
    </location>
</feature>
<dbReference type="KEGG" id="tps:THAPSDRAFT_2016"/>
<gene>
    <name evidence="2" type="ORF">THAPSDRAFT_2016</name>
</gene>
<proteinExistence type="predicted"/>
<accession>B8BSK6</accession>
<dbReference type="EMBL" id="CM000638">
    <property type="protein sequence ID" value="EED96740.1"/>
    <property type="molecule type" value="Genomic_DNA"/>
</dbReference>
<dbReference type="PaxDb" id="35128-Thaps2016"/>
<evidence type="ECO:0000313" key="3">
    <source>
        <dbReference type="Proteomes" id="UP000001449"/>
    </source>
</evidence>
<feature type="region of interest" description="Disordered" evidence="1">
    <location>
        <begin position="45"/>
        <end position="85"/>
    </location>
</feature>
<sequence length="164" mass="18834">MAADDDENETPSPKKRARSVRANLIDHTYYNYSDVTVEDVENELDARDREQEGRAGLVATRGGSNSNQGERLQQPTRRERRAKAKKFPTKLHEIVSNADYRYIIRWMVRRFYCEVEGAVQLEDVVVYLIRPQLTIHPSSSVTDRRLSCFSLTVAHGTIHVDVDV</sequence>
<dbReference type="Proteomes" id="UP000001449">
    <property type="component" value="Chromosome 1"/>
</dbReference>
<dbReference type="AlphaFoldDB" id="B8BSK6"/>
<protein>
    <submittedName>
        <fullName evidence="2">Uncharacterized protein</fullName>
    </submittedName>
</protein>
<organism evidence="2 3">
    <name type="scientific">Thalassiosira pseudonana</name>
    <name type="common">Marine diatom</name>
    <name type="synonym">Cyclotella nana</name>
    <dbReference type="NCBI Taxonomy" id="35128"/>
    <lineage>
        <taxon>Eukaryota</taxon>
        <taxon>Sar</taxon>
        <taxon>Stramenopiles</taxon>
        <taxon>Ochrophyta</taxon>
        <taxon>Bacillariophyta</taxon>
        <taxon>Coscinodiscophyceae</taxon>
        <taxon>Thalassiosirophycidae</taxon>
        <taxon>Thalassiosirales</taxon>
        <taxon>Thalassiosiraceae</taxon>
        <taxon>Thalassiosira</taxon>
    </lineage>
</organism>
<dbReference type="HOGENOM" id="CLU_1622343_0_0_1"/>
<name>B8BSK6_THAPS</name>
<dbReference type="InParanoid" id="B8BSK6"/>
<reference evidence="2 3" key="2">
    <citation type="journal article" date="2008" name="Nature">
        <title>The Phaeodactylum genome reveals the evolutionary history of diatom genomes.</title>
        <authorList>
            <person name="Bowler C."/>
            <person name="Allen A.E."/>
            <person name="Badger J.H."/>
            <person name="Grimwood J."/>
            <person name="Jabbari K."/>
            <person name="Kuo A."/>
            <person name="Maheswari U."/>
            <person name="Martens C."/>
            <person name="Maumus F."/>
            <person name="Otillar R.P."/>
            <person name="Rayko E."/>
            <person name="Salamov A."/>
            <person name="Vandepoele K."/>
            <person name="Beszteri B."/>
            <person name="Gruber A."/>
            <person name="Heijde M."/>
            <person name="Katinka M."/>
            <person name="Mock T."/>
            <person name="Valentin K."/>
            <person name="Verret F."/>
            <person name="Berges J.A."/>
            <person name="Brownlee C."/>
            <person name="Cadoret J.P."/>
            <person name="Chiovitti A."/>
            <person name="Choi C.J."/>
            <person name="Coesel S."/>
            <person name="De Martino A."/>
            <person name="Detter J.C."/>
            <person name="Durkin C."/>
            <person name="Falciatore A."/>
            <person name="Fournet J."/>
            <person name="Haruta M."/>
            <person name="Huysman M.J."/>
            <person name="Jenkins B.D."/>
            <person name="Jiroutova K."/>
            <person name="Jorgensen R.E."/>
            <person name="Joubert Y."/>
            <person name="Kaplan A."/>
            <person name="Kroger N."/>
            <person name="Kroth P.G."/>
            <person name="La Roche J."/>
            <person name="Lindquist E."/>
            <person name="Lommer M."/>
            <person name="Martin-Jezequel V."/>
            <person name="Lopez P.J."/>
            <person name="Lucas S."/>
            <person name="Mangogna M."/>
            <person name="McGinnis K."/>
            <person name="Medlin L.K."/>
            <person name="Montsant A."/>
            <person name="Oudot-Le Secq M.P."/>
            <person name="Napoli C."/>
            <person name="Obornik M."/>
            <person name="Parker M.S."/>
            <person name="Petit J.L."/>
            <person name="Porcel B.M."/>
            <person name="Poulsen N."/>
            <person name="Robison M."/>
            <person name="Rychlewski L."/>
            <person name="Rynearson T.A."/>
            <person name="Schmutz J."/>
            <person name="Shapiro H."/>
            <person name="Siaut M."/>
            <person name="Stanley M."/>
            <person name="Sussman M.R."/>
            <person name="Taylor A.R."/>
            <person name="Vardi A."/>
            <person name="von Dassow P."/>
            <person name="Vyverman W."/>
            <person name="Willis A."/>
            <person name="Wyrwicz L.S."/>
            <person name="Rokhsar D.S."/>
            <person name="Weissenbach J."/>
            <person name="Armbrust E.V."/>
            <person name="Green B.R."/>
            <person name="Van de Peer Y."/>
            <person name="Grigoriev I.V."/>
        </authorList>
    </citation>
    <scope>NUCLEOTIDE SEQUENCE [LARGE SCALE GENOMIC DNA]</scope>
    <source>
        <strain evidence="2 3">CCMP1335</strain>
    </source>
</reference>